<evidence type="ECO:0000256" key="2">
    <source>
        <dbReference type="SAM" id="Phobius"/>
    </source>
</evidence>
<dbReference type="Proteomes" id="UP000035027">
    <property type="component" value="Chromosome"/>
</dbReference>
<dbReference type="PANTHER" id="PTHR33392:SF6">
    <property type="entry name" value="POLYISOPRENYL-TEICHOIC ACID--PEPTIDOGLYCAN TEICHOIC ACID TRANSFERASE TAGU"/>
    <property type="match status" value="1"/>
</dbReference>
<feature type="transmembrane region" description="Helical" evidence="2">
    <location>
        <begin position="29"/>
        <end position="48"/>
    </location>
</feature>
<keyword evidence="2" id="KW-1133">Transmembrane helix</keyword>
<dbReference type="InterPro" id="IPR004474">
    <property type="entry name" value="LytR_CpsA_psr"/>
</dbReference>
<sequence>MNNEEEKLNRNHSHHKHHHHRSFWQRHKIWKWVLIVIGLFIVVDVALFGKMYFDAKKSANSTYKQVKTNKLRNTPDLNNGKPFTVLILGTDTGEYGRTYRGRSDTMMLAAVSPKEKKTTLVSIPRDTKVAIPGYGYNNKINAAYSYEGTKGAVNIVQSYLDVPVDYYVEMNMKGLEELSAAVGPVKVENDLEFTNANKTFKKGTVTIDEDNILAYTRMRYEDPRGDYGRQLRQRMVLEALVKKIATIGSMTKYQSILNAISSNMKTNLTFDDMKAIATKYSSASKIEQIQLQGESQMIDGVSYEVVPQSNLDKVTSQLKKALNE</sequence>
<proteinExistence type="inferred from homology"/>
<feature type="domain" description="Cell envelope-related transcriptional attenuator" evidence="3">
    <location>
        <begin position="102"/>
        <end position="245"/>
    </location>
</feature>
<comment type="similarity">
    <text evidence="1">Belongs to the LytR/CpsA/Psr (LCP) family.</text>
</comment>
<accession>A0A0F7Q075</accession>
<gene>
    <name evidence="4" type="ORF">LsR_01477</name>
</gene>
<dbReference type="Pfam" id="PF03816">
    <property type="entry name" value="LytR_cpsA_psr"/>
    <property type="match status" value="1"/>
</dbReference>
<evidence type="ECO:0000313" key="4">
    <source>
        <dbReference type="EMBL" id="AKI05019.1"/>
    </source>
</evidence>
<evidence type="ECO:0000256" key="1">
    <source>
        <dbReference type="ARBA" id="ARBA00006068"/>
    </source>
</evidence>
<protein>
    <submittedName>
        <fullName evidence="4">Transcriptional regulator, LytR family</fullName>
    </submittedName>
</protein>
<reference evidence="4 5" key="1">
    <citation type="submission" date="2015-05" db="EMBL/GenBank/DDBJ databases">
        <title>Complete genome sequence of Lactobacillus salivarius Ren, a probiotic strain with antitumor activity.</title>
        <authorList>
            <person name="Sun E."/>
            <person name="Zhao L."/>
            <person name="Liu S."/>
            <person name="Zhang M."/>
            <person name="Guo H."/>
            <person name="Ren F."/>
        </authorList>
    </citation>
    <scope>NUCLEOTIDE SEQUENCE [LARGE SCALE GENOMIC DNA]</scope>
    <source>
        <strain evidence="4 5">Ren</strain>
    </source>
</reference>
<name>A0A0F7Q075_9LACO</name>
<organism evidence="4 5">
    <name type="scientific">Ligilactobacillus salivarius str. Ren</name>
    <dbReference type="NCBI Taxonomy" id="1194971"/>
    <lineage>
        <taxon>Bacteria</taxon>
        <taxon>Bacillati</taxon>
        <taxon>Bacillota</taxon>
        <taxon>Bacilli</taxon>
        <taxon>Lactobacillales</taxon>
        <taxon>Lactobacillaceae</taxon>
        <taxon>Ligilactobacillus</taxon>
    </lineage>
</organism>
<keyword evidence="2" id="KW-0812">Transmembrane</keyword>
<dbReference type="EMBL" id="CP011403">
    <property type="protein sequence ID" value="AKI05019.1"/>
    <property type="molecule type" value="Genomic_DNA"/>
</dbReference>
<evidence type="ECO:0000259" key="3">
    <source>
        <dbReference type="Pfam" id="PF03816"/>
    </source>
</evidence>
<dbReference type="PANTHER" id="PTHR33392">
    <property type="entry name" value="POLYISOPRENYL-TEICHOIC ACID--PEPTIDOGLYCAN TEICHOIC ACID TRANSFERASE TAGU"/>
    <property type="match status" value="1"/>
</dbReference>
<dbReference type="PATRIC" id="fig|1194971.3.peg.1482"/>
<dbReference type="RefSeq" id="WP_003701133.1">
    <property type="nucleotide sequence ID" value="NZ_CP011403.1"/>
</dbReference>
<dbReference type="AlphaFoldDB" id="A0A0F7Q075"/>
<keyword evidence="2" id="KW-0472">Membrane</keyword>
<dbReference type="InterPro" id="IPR050922">
    <property type="entry name" value="LytR/CpsA/Psr_CW_biosynth"/>
</dbReference>
<dbReference type="NCBIfam" id="TIGR00350">
    <property type="entry name" value="lytR_cpsA_psr"/>
    <property type="match status" value="1"/>
</dbReference>
<evidence type="ECO:0000313" key="5">
    <source>
        <dbReference type="Proteomes" id="UP000035027"/>
    </source>
</evidence>
<dbReference type="Gene3D" id="3.40.630.190">
    <property type="entry name" value="LCP protein"/>
    <property type="match status" value="1"/>
</dbReference>